<keyword evidence="13" id="KW-1185">Reference proteome</keyword>
<evidence type="ECO:0000256" key="8">
    <source>
        <dbReference type="ARBA" id="ARBA00047340"/>
    </source>
</evidence>
<feature type="region of interest" description="Disordered" evidence="10">
    <location>
        <begin position="136"/>
        <end position="232"/>
    </location>
</feature>
<evidence type="ECO:0000313" key="13">
    <source>
        <dbReference type="Proteomes" id="UP000013167"/>
    </source>
</evidence>
<gene>
    <name evidence="12" type="ORF">BN10_270016</name>
</gene>
<comment type="caution">
    <text evidence="12">The sequence shown here is derived from an EMBL/GenBank/DDBJ whole genome shotgun (WGS) entry which is preliminary data.</text>
</comment>
<keyword evidence="4" id="KW-0169">Cobalamin biosynthesis</keyword>
<evidence type="ECO:0000259" key="11">
    <source>
        <dbReference type="Pfam" id="PF00155"/>
    </source>
</evidence>
<dbReference type="InterPro" id="IPR003200">
    <property type="entry name" value="Nict_dMeBzImd_PRibTrfase"/>
</dbReference>
<dbReference type="Gene3D" id="1.10.1610.10">
    <property type="match status" value="1"/>
</dbReference>
<comment type="similarity">
    <text evidence="9">Belongs to the class-I pyridoxal-phosphate-dependent aminotransferase family.</text>
</comment>
<keyword evidence="6 9" id="KW-0808">Transferase</keyword>
<feature type="compositionally biased region" description="Basic residues" evidence="10">
    <location>
        <begin position="201"/>
        <end position="212"/>
    </location>
</feature>
<dbReference type="GO" id="GO:0008483">
    <property type="term" value="F:transaminase activity"/>
    <property type="evidence" value="ECO:0007669"/>
    <property type="project" value="UniProtKB-KW"/>
</dbReference>
<evidence type="ECO:0000256" key="7">
    <source>
        <dbReference type="ARBA" id="ARBA00022898"/>
    </source>
</evidence>
<dbReference type="InterPro" id="IPR015421">
    <property type="entry name" value="PyrdxlP-dep_Trfase_major"/>
</dbReference>
<dbReference type="Gene3D" id="3.40.640.10">
    <property type="entry name" value="Type I PLP-dependent aspartate aminotransferase-like (Major domain)"/>
    <property type="match status" value="1"/>
</dbReference>
<evidence type="ECO:0000256" key="9">
    <source>
        <dbReference type="RuleBase" id="RU000481"/>
    </source>
</evidence>
<dbReference type="GO" id="GO:0008939">
    <property type="term" value="F:nicotinate-nucleotide-dimethylbenzimidazole phosphoribosyltransferase activity"/>
    <property type="evidence" value="ECO:0007669"/>
    <property type="project" value="UniProtKB-EC"/>
</dbReference>
<feature type="compositionally biased region" description="Basic and acidic residues" evidence="10">
    <location>
        <begin position="136"/>
        <end position="149"/>
    </location>
</feature>
<evidence type="ECO:0000256" key="2">
    <source>
        <dbReference type="ARBA" id="ARBA00005049"/>
    </source>
</evidence>
<evidence type="ECO:0000256" key="4">
    <source>
        <dbReference type="ARBA" id="ARBA00022573"/>
    </source>
</evidence>
<dbReference type="SUPFAM" id="SSF53383">
    <property type="entry name" value="PLP-dependent transferases"/>
    <property type="match status" value="1"/>
</dbReference>
<dbReference type="eggNOG" id="COG0079">
    <property type="taxonomic scope" value="Bacteria"/>
</dbReference>
<dbReference type="GO" id="GO:0009236">
    <property type="term" value="P:cobalamin biosynthetic process"/>
    <property type="evidence" value="ECO:0007669"/>
    <property type="project" value="UniProtKB-KW"/>
</dbReference>
<evidence type="ECO:0000256" key="5">
    <source>
        <dbReference type="ARBA" id="ARBA00022676"/>
    </source>
</evidence>
<accession>N0E1G3</accession>
<evidence type="ECO:0000256" key="1">
    <source>
        <dbReference type="ARBA" id="ARBA00001933"/>
    </source>
</evidence>
<dbReference type="EC" id="2.6.1.-" evidence="9"/>
<comment type="similarity">
    <text evidence="3">Belongs to the CobT family.</text>
</comment>
<dbReference type="STRING" id="1193181.BN10_270016"/>
<comment type="cofactor">
    <cofactor evidence="1 9">
        <name>pyridoxal 5'-phosphate</name>
        <dbReference type="ChEBI" id="CHEBI:597326"/>
    </cofactor>
</comment>
<organism evidence="12 13">
    <name type="scientific">Phycicoccus elongatus Lp2</name>
    <dbReference type="NCBI Taxonomy" id="1193181"/>
    <lineage>
        <taxon>Bacteria</taxon>
        <taxon>Bacillati</taxon>
        <taxon>Actinomycetota</taxon>
        <taxon>Actinomycetes</taxon>
        <taxon>Micrococcales</taxon>
        <taxon>Intrasporangiaceae</taxon>
        <taxon>Phycicoccus</taxon>
    </lineage>
</organism>
<reference evidence="12 13" key="1">
    <citation type="journal article" date="2013" name="ISME J.">
        <title>A metabolic model for members of the genus Tetrasphaera involved in enhanced biological phosphorus removal.</title>
        <authorList>
            <person name="Kristiansen R."/>
            <person name="Nguyen H.T.T."/>
            <person name="Saunders A.M."/>
            <person name="Nielsen J.L."/>
            <person name="Wimmer R."/>
            <person name="Le V.Q."/>
            <person name="McIlroy S.J."/>
            <person name="Petrovski S."/>
            <person name="Seviour R.J."/>
            <person name="Calteau A."/>
            <person name="Nielsen K.L."/>
            <person name="Nielsen P.H."/>
        </authorList>
    </citation>
    <scope>NUCLEOTIDE SEQUENCE [LARGE SCALE GENOMIC DNA]</scope>
    <source>
        <strain evidence="12 13">Lp2</strain>
    </source>
</reference>
<dbReference type="PANTHER" id="PTHR42885:SF1">
    <property type="entry name" value="THREONINE-PHOSPHATE DECARBOXYLASE"/>
    <property type="match status" value="1"/>
</dbReference>
<name>N0E1G3_9MICO</name>
<comment type="catalytic activity">
    <reaction evidence="8">
        <text>5,6-dimethylbenzimidazole + nicotinate beta-D-ribonucleotide = alpha-ribazole 5'-phosphate + nicotinate + H(+)</text>
        <dbReference type="Rhea" id="RHEA:11196"/>
        <dbReference type="ChEBI" id="CHEBI:15378"/>
        <dbReference type="ChEBI" id="CHEBI:15890"/>
        <dbReference type="ChEBI" id="CHEBI:32544"/>
        <dbReference type="ChEBI" id="CHEBI:57502"/>
        <dbReference type="ChEBI" id="CHEBI:57918"/>
        <dbReference type="EC" id="2.4.2.21"/>
    </reaction>
</comment>
<dbReference type="UniPathway" id="UPA00061">
    <property type="reaction ID" value="UER00516"/>
</dbReference>
<feature type="compositionally biased region" description="Basic residues" evidence="10">
    <location>
        <begin position="174"/>
        <end position="193"/>
    </location>
</feature>
<sequence>MCHPHDADLVVLGNPTNPTGVLHPAGSIRQLLRPGRVVVVDEAFMDSVPGEPESLVSDRAAGLVVVRSLTKLWSMPGIRAGFVVGDAAVVADLAAHQPPWSVSTPAMAATVACSTAEAADEAHRRVTCAHVVAGRPRDRPVLPGDRTRDVLGPLRPGPPRPRRAGSTAGERYRRPSVRHLPRTRRLVGPHRRAPACGVGPARRRPRGARRLPSRPAEGRRFVPSVTSPSPIARQHATKRLGALATPPGALGRLGDLGVWLAACQGRVPTVPVDDARM</sequence>
<dbReference type="InterPro" id="IPR015424">
    <property type="entry name" value="PyrdxlP-dep_Trfase"/>
</dbReference>
<protein>
    <recommendedName>
        <fullName evidence="9">Aminotransferase</fullName>
        <ecNumber evidence="9">2.6.1.-</ecNumber>
    </recommendedName>
</protein>
<proteinExistence type="inferred from homology"/>
<dbReference type="Pfam" id="PF00155">
    <property type="entry name" value="Aminotran_1_2"/>
    <property type="match status" value="1"/>
</dbReference>
<dbReference type="HOGENOM" id="CLU_1004479_0_0_11"/>
<evidence type="ECO:0000256" key="3">
    <source>
        <dbReference type="ARBA" id="ARBA00007110"/>
    </source>
</evidence>
<dbReference type="InterPro" id="IPR023195">
    <property type="entry name" value="Nict_dMeBzImd_PRibTrfase_N"/>
</dbReference>
<dbReference type="PANTHER" id="PTHR42885">
    <property type="entry name" value="HISTIDINOL-PHOSPHATE AMINOTRANSFERASE-RELATED"/>
    <property type="match status" value="1"/>
</dbReference>
<dbReference type="eggNOG" id="COG2038">
    <property type="taxonomic scope" value="Bacteria"/>
</dbReference>
<dbReference type="InterPro" id="IPR004838">
    <property type="entry name" value="NHTrfase_class1_PyrdxlP-BS"/>
</dbReference>
<dbReference type="Proteomes" id="UP000013167">
    <property type="component" value="Unassembled WGS sequence"/>
</dbReference>
<dbReference type="AlphaFoldDB" id="N0E1G3"/>
<keyword evidence="9" id="KW-0032">Aminotransferase</keyword>
<dbReference type="Pfam" id="PF02277">
    <property type="entry name" value="DBI_PRT"/>
    <property type="match status" value="1"/>
</dbReference>
<dbReference type="EMBL" id="CAIZ01000094">
    <property type="protein sequence ID" value="CCH69626.1"/>
    <property type="molecule type" value="Genomic_DNA"/>
</dbReference>
<keyword evidence="5" id="KW-0328">Glycosyltransferase</keyword>
<keyword evidence="7" id="KW-0663">Pyridoxal phosphate</keyword>
<evidence type="ECO:0000313" key="12">
    <source>
        <dbReference type="EMBL" id="CCH69626.1"/>
    </source>
</evidence>
<dbReference type="PROSITE" id="PS00105">
    <property type="entry name" value="AA_TRANSFER_CLASS_1"/>
    <property type="match status" value="1"/>
</dbReference>
<feature type="domain" description="Aminotransferase class I/classII large" evidence="11">
    <location>
        <begin position="6"/>
        <end position="118"/>
    </location>
</feature>
<dbReference type="SUPFAM" id="SSF52733">
    <property type="entry name" value="Nicotinate mononucleotide:5,6-dimethylbenzimidazole phosphoribosyltransferase (CobT)"/>
    <property type="match status" value="1"/>
</dbReference>
<dbReference type="InterPro" id="IPR036087">
    <property type="entry name" value="Nict_dMeBzImd_PRibTrfase_sf"/>
</dbReference>
<comment type="pathway">
    <text evidence="2">Nucleoside biosynthesis; alpha-ribazole biosynthesis; alpha-ribazole from 5,6-dimethylbenzimidazole: step 1/2.</text>
</comment>
<evidence type="ECO:0000256" key="10">
    <source>
        <dbReference type="SAM" id="MobiDB-lite"/>
    </source>
</evidence>
<evidence type="ECO:0000256" key="6">
    <source>
        <dbReference type="ARBA" id="ARBA00022679"/>
    </source>
</evidence>
<dbReference type="InterPro" id="IPR004839">
    <property type="entry name" value="Aminotransferase_I/II_large"/>
</dbReference>
<dbReference type="GO" id="GO:0030170">
    <property type="term" value="F:pyridoxal phosphate binding"/>
    <property type="evidence" value="ECO:0007669"/>
    <property type="project" value="InterPro"/>
</dbReference>